<dbReference type="Pfam" id="PF20037">
    <property type="entry name" value="DUF6440"/>
    <property type="match status" value="1"/>
</dbReference>
<name>A0A371J0K3_9FIRM</name>
<evidence type="ECO:0000259" key="1">
    <source>
        <dbReference type="Pfam" id="PF20037"/>
    </source>
</evidence>
<proteinExistence type="predicted"/>
<dbReference type="AlphaFoldDB" id="A0A371J0K3"/>
<reference evidence="2 3" key="1">
    <citation type="journal article" date="2017" name="Genome Announc.">
        <title>Draft Genome Sequence of Romboutsia weinsteinii sp. nov. Strain CCRI-19649(T) Isolated from Surface Water.</title>
        <authorList>
            <person name="Maheux A.F."/>
            <person name="Boudreau D.K."/>
            <person name="Berube E."/>
            <person name="Boissinot M."/>
            <person name="Cantin P."/>
            <person name="Raymond F."/>
            <person name="Corbeil J."/>
            <person name="Omar R.F."/>
            <person name="Bergeron M.G."/>
        </authorList>
    </citation>
    <scope>NUCLEOTIDE SEQUENCE [LARGE SCALE GENOMIC DNA]</scope>
    <source>
        <strain evidence="2 3">CCRI-19649</strain>
    </source>
</reference>
<dbReference type="RefSeq" id="WP_094367136.1">
    <property type="nucleotide sequence ID" value="NZ_NOJY02000031.1"/>
</dbReference>
<comment type="caution">
    <text evidence="2">The sequence shown here is derived from an EMBL/GenBank/DDBJ whole genome shotgun (WGS) entry which is preliminary data.</text>
</comment>
<dbReference type="InterPro" id="IPR045515">
    <property type="entry name" value="DUF6440"/>
</dbReference>
<evidence type="ECO:0000313" key="2">
    <source>
        <dbReference type="EMBL" id="RDY26255.1"/>
    </source>
</evidence>
<keyword evidence="3" id="KW-1185">Reference proteome</keyword>
<feature type="domain" description="DUF6440" evidence="1">
    <location>
        <begin position="9"/>
        <end position="59"/>
    </location>
</feature>
<evidence type="ECO:0000313" key="3">
    <source>
        <dbReference type="Proteomes" id="UP000215694"/>
    </source>
</evidence>
<dbReference type="EMBL" id="NOJY02000031">
    <property type="protein sequence ID" value="RDY26255.1"/>
    <property type="molecule type" value="Genomic_DNA"/>
</dbReference>
<protein>
    <submittedName>
        <fullName evidence="2">Xylan 1,4-beta-xylosidase</fullName>
    </submittedName>
</protein>
<organism evidence="2 3">
    <name type="scientific">Romboutsia weinsteinii</name>
    <dbReference type="NCBI Taxonomy" id="2020949"/>
    <lineage>
        <taxon>Bacteria</taxon>
        <taxon>Bacillati</taxon>
        <taxon>Bacillota</taxon>
        <taxon>Clostridia</taxon>
        <taxon>Peptostreptococcales</taxon>
        <taxon>Peptostreptococcaceae</taxon>
        <taxon>Romboutsia</taxon>
    </lineage>
</organism>
<dbReference type="Proteomes" id="UP000215694">
    <property type="component" value="Unassembled WGS sequence"/>
</dbReference>
<dbReference type="OrthoDB" id="9135364at2"/>
<sequence length="66" mass="7356">MSKKNDDDRFDVIYENVGWHHTNKIIVDKQTGVQYFYSGTSNGGGITPLLDKEGKVVINLGSVEVK</sequence>
<accession>A0A371J0K3</accession>
<gene>
    <name evidence="2" type="ORF">CHL78_014250</name>
</gene>